<protein>
    <submittedName>
        <fullName evidence="10">Branched-chain amino acid ABC transporter permease</fullName>
    </submittedName>
</protein>
<comment type="similarity">
    <text evidence="8">Belongs to the binding-protein-dependent transport system permease family. LivHM subfamily.</text>
</comment>
<dbReference type="RefSeq" id="WP_354461243.1">
    <property type="nucleotide sequence ID" value="NZ_JBEWSZ010000001.1"/>
</dbReference>
<dbReference type="Proteomes" id="UP001548832">
    <property type="component" value="Unassembled WGS sequence"/>
</dbReference>
<evidence type="ECO:0000256" key="3">
    <source>
        <dbReference type="ARBA" id="ARBA00022475"/>
    </source>
</evidence>
<evidence type="ECO:0000256" key="6">
    <source>
        <dbReference type="ARBA" id="ARBA00022989"/>
    </source>
</evidence>
<feature type="transmembrane region" description="Helical" evidence="9">
    <location>
        <begin position="187"/>
        <end position="210"/>
    </location>
</feature>
<dbReference type="InterPro" id="IPR052157">
    <property type="entry name" value="BCAA_transport_permease"/>
</dbReference>
<dbReference type="CDD" id="cd06582">
    <property type="entry name" value="TM_PBP1_LivH_like"/>
    <property type="match status" value="1"/>
</dbReference>
<dbReference type="EMBL" id="JBEWSZ010000001">
    <property type="protein sequence ID" value="MET2829291.1"/>
    <property type="molecule type" value="Genomic_DNA"/>
</dbReference>
<evidence type="ECO:0000313" key="11">
    <source>
        <dbReference type="Proteomes" id="UP001548832"/>
    </source>
</evidence>
<gene>
    <name evidence="10" type="ORF">ABVQ20_20165</name>
</gene>
<evidence type="ECO:0000256" key="5">
    <source>
        <dbReference type="ARBA" id="ARBA00022970"/>
    </source>
</evidence>
<feature type="transmembrane region" description="Helical" evidence="9">
    <location>
        <begin position="134"/>
        <end position="158"/>
    </location>
</feature>
<comment type="caution">
    <text evidence="10">The sequence shown here is derived from an EMBL/GenBank/DDBJ whole genome shotgun (WGS) entry which is preliminary data.</text>
</comment>
<feature type="transmembrane region" description="Helical" evidence="9">
    <location>
        <begin position="95"/>
        <end position="114"/>
    </location>
</feature>
<keyword evidence="4 9" id="KW-0812">Transmembrane</keyword>
<evidence type="ECO:0000256" key="1">
    <source>
        <dbReference type="ARBA" id="ARBA00004651"/>
    </source>
</evidence>
<evidence type="ECO:0000256" key="2">
    <source>
        <dbReference type="ARBA" id="ARBA00022448"/>
    </source>
</evidence>
<evidence type="ECO:0000256" key="4">
    <source>
        <dbReference type="ARBA" id="ARBA00022692"/>
    </source>
</evidence>
<dbReference type="InterPro" id="IPR001851">
    <property type="entry name" value="ABC_transp_permease"/>
</dbReference>
<dbReference type="PANTHER" id="PTHR11795:SF445">
    <property type="entry name" value="AMINO ACID ABC TRANSPORTER PERMEASE PROTEIN"/>
    <property type="match status" value="1"/>
</dbReference>
<evidence type="ECO:0000256" key="9">
    <source>
        <dbReference type="SAM" id="Phobius"/>
    </source>
</evidence>
<feature type="transmembrane region" description="Helical" evidence="9">
    <location>
        <begin position="42"/>
        <end position="58"/>
    </location>
</feature>
<dbReference type="Pfam" id="PF02653">
    <property type="entry name" value="BPD_transp_2"/>
    <property type="match status" value="1"/>
</dbReference>
<keyword evidence="2" id="KW-0813">Transport</keyword>
<keyword evidence="5" id="KW-0029">Amino-acid transport</keyword>
<dbReference type="PANTHER" id="PTHR11795">
    <property type="entry name" value="BRANCHED-CHAIN AMINO ACID TRANSPORT SYSTEM PERMEASE PROTEIN LIVH"/>
    <property type="match status" value="1"/>
</dbReference>
<name>A0ABV2DGX4_9HYPH</name>
<sequence length="294" mass="31241">MDIFLQLALSGLLLGGIYGLLSLGLTLVFGVTRIVNFAHGEFVMLGMYLSYFLWQLGFDPYLTAPVAFFVCLAVGVVTQHFVLRRTLTMPHFVQVFVTIGISVVMQSAAQLLFTSDFYFVRPSYGNAIVKLGTARLPLTMVIAAALAFVGTALVHLFLKKTHIGAAIRATAQDPYAANVVGIDIKKVYAVTFGVGIGCAGLAGALLAPIYPVYPTVGLAYSLISFVVVVLGGLGSLPGALLGGLVVGLLETFSAYYVSPEAKEATYFTIFILVLLLRPAGLFGLRGSETMGANH</sequence>
<keyword evidence="3" id="KW-1003">Cell membrane</keyword>
<evidence type="ECO:0000256" key="8">
    <source>
        <dbReference type="ARBA" id="ARBA00037998"/>
    </source>
</evidence>
<keyword evidence="7 9" id="KW-0472">Membrane</keyword>
<feature type="transmembrane region" description="Helical" evidence="9">
    <location>
        <begin position="64"/>
        <end position="83"/>
    </location>
</feature>
<evidence type="ECO:0000256" key="7">
    <source>
        <dbReference type="ARBA" id="ARBA00023136"/>
    </source>
</evidence>
<feature type="transmembrane region" description="Helical" evidence="9">
    <location>
        <begin position="12"/>
        <end position="35"/>
    </location>
</feature>
<keyword evidence="11" id="KW-1185">Reference proteome</keyword>
<keyword evidence="6 9" id="KW-1133">Transmembrane helix</keyword>
<accession>A0ABV2DGX4</accession>
<comment type="subcellular location">
    <subcellularLocation>
        <location evidence="1">Cell membrane</location>
        <topology evidence="1">Multi-pass membrane protein</topology>
    </subcellularLocation>
</comment>
<organism evidence="10 11">
    <name type="scientific">Mesorhizobium shangrilense</name>
    <dbReference type="NCBI Taxonomy" id="460060"/>
    <lineage>
        <taxon>Bacteria</taxon>
        <taxon>Pseudomonadati</taxon>
        <taxon>Pseudomonadota</taxon>
        <taxon>Alphaproteobacteria</taxon>
        <taxon>Hyphomicrobiales</taxon>
        <taxon>Phyllobacteriaceae</taxon>
        <taxon>Mesorhizobium</taxon>
    </lineage>
</organism>
<evidence type="ECO:0000313" key="10">
    <source>
        <dbReference type="EMBL" id="MET2829291.1"/>
    </source>
</evidence>
<feature type="transmembrane region" description="Helical" evidence="9">
    <location>
        <begin position="264"/>
        <end position="284"/>
    </location>
</feature>
<proteinExistence type="inferred from homology"/>
<reference evidence="10 11" key="1">
    <citation type="submission" date="2024-06" db="EMBL/GenBank/DDBJ databases">
        <authorList>
            <person name="Kim D.-U."/>
        </authorList>
    </citation>
    <scope>NUCLEOTIDE SEQUENCE [LARGE SCALE GENOMIC DNA]</scope>
    <source>
        <strain evidence="10 11">KACC15460</strain>
    </source>
</reference>